<dbReference type="AlphaFoldDB" id="A0A1F5HK93"/>
<dbReference type="Gene3D" id="1.10.260.40">
    <property type="entry name" value="lambda repressor-like DNA-binding domains"/>
    <property type="match status" value="1"/>
</dbReference>
<accession>A0A1F5HK93</accession>
<comment type="caution">
    <text evidence="2">The sequence shown here is derived from an EMBL/GenBank/DDBJ whole genome shotgun (WGS) entry which is preliminary data.</text>
</comment>
<dbReference type="Pfam" id="PF01381">
    <property type="entry name" value="HTH_3"/>
    <property type="match status" value="1"/>
</dbReference>
<dbReference type="SUPFAM" id="SSF47413">
    <property type="entry name" value="lambda repressor-like DNA-binding domains"/>
    <property type="match status" value="1"/>
</dbReference>
<dbReference type="PROSITE" id="PS50943">
    <property type="entry name" value="HTH_CROC1"/>
    <property type="match status" value="1"/>
</dbReference>
<dbReference type="InterPro" id="IPR001387">
    <property type="entry name" value="Cro/C1-type_HTH"/>
</dbReference>
<sequence>MLAFGAMIERAHQEAYRIAAEAAWKAIKEGKDAEADVAEQQMTAIRELEKARKEIFDRFGVPDIQSVRTRRLVSTISVLRSPLEELTYTLLLRRLRIEAKLSQHQVANKLGVNQSTISKVESGGATSISAERFLEALGLDTDDPKAQLLITKSPQ</sequence>
<dbReference type="InterPro" id="IPR010982">
    <property type="entry name" value="Lambda_DNA-bd_dom_sf"/>
</dbReference>
<reference evidence="2 3" key="1">
    <citation type="journal article" date="2016" name="Nat. Commun.">
        <title>Thousands of microbial genomes shed light on interconnected biogeochemical processes in an aquifer system.</title>
        <authorList>
            <person name="Anantharaman K."/>
            <person name="Brown C.T."/>
            <person name="Hug L.A."/>
            <person name="Sharon I."/>
            <person name="Castelle C.J."/>
            <person name="Probst A.J."/>
            <person name="Thomas B.C."/>
            <person name="Singh A."/>
            <person name="Wilkins M.J."/>
            <person name="Karaoz U."/>
            <person name="Brodie E.L."/>
            <person name="Williams K.H."/>
            <person name="Hubbard S.S."/>
            <person name="Banfield J.F."/>
        </authorList>
    </citation>
    <scope>NUCLEOTIDE SEQUENCE [LARGE SCALE GENOMIC DNA]</scope>
</reference>
<dbReference type="CDD" id="cd00093">
    <property type="entry name" value="HTH_XRE"/>
    <property type="match status" value="1"/>
</dbReference>
<evidence type="ECO:0000313" key="2">
    <source>
        <dbReference type="EMBL" id="OGE04561.1"/>
    </source>
</evidence>
<evidence type="ECO:0000313" key="3">
    <source>
        <dbReference type="Proteomes" id="UP000178369"/>
    </source>
</evidence>
<dbReference type="SMART" id="SM00530">
    <property type="entry name" value="HTH_XRE"/>
    <property type="match status" value="1"/>
</dbReference>
<gene>
    <name evidence="2" type="ORF">A3F45_03050</name>
</gene>
<feature type="domain" description="HTH cro/C1-type" evidence="1">
    <location>
        <begin position="92"/>
        <end position="144"/>
    </location>
</feature>
<organism evidence="2 3">
    <name type="scientific">Candidatus Curtissbacteria bacterium RIFCSPHIGHO2_12_FULL_41_17</name>
    <dbReference type="NCBI Taxonomy" id="1797722"/>
    <lineage>
        <taxon>Bacteria</taxon>
        <taxon>Candidatus Curtissiibacteriota</taxon>
    </lineage>
</organism>
<proteinExistence type="predicted"/>
<dbReference type="EMBL" id="MFBL01000032">
    <property type="protein sequence ID" value="OGE04561.1"/>
    <property type="molecule type" value="Genomic_DNA"/>
</dbReference>
<evidence type="ECO:0000259" key="1">
    <source>
        <dbReference type="PROSITE" id="PS50943"/>
    </source>
</evidence>
<dbReference type="Proteomes" id="UP000178369">
    <property type="component" value="Unassembled WGS sequence"/>
</dbReference>
<dbReference type="GO" id="GO:0003677">
    <property type="term" value="F:DNA binding"/>
    <property type="evidence" value="ECO:0007669"/>
    <property type="project" value="InterPro"/>
</dbReference>
<name>A0A1F5HK93_9BACT</name>
<protein>
    <recommendedName>
        <fullName evidence="1">HTH cro/C1-type domain-containing protein</fullName>
    </recommendedName>
</protein>